<reference evidence="3 4" key="1">
    <citation type="submission" date="2018-01" db="EMBL/GenBank/DDBJ databases">
        <title>Whole genome analyses suggest that Burkholderia sensu lato contains two further novel genera in the rhizoxinica-symbiotica group Mycetohabitans gen. nov., and Trinickia gen. nov.: implications for the evolution of diazotrophy and nodulation in the Burkholderiaceae.</title>
        <authorList>
            <person name="Estrada-de los Santos P."/>
            <person name="Palmer M."/>
            <person name="Chavez-Ramirez B."/>
            <person name="Beukes C."/>
            <person name="Steenkamp E.T."/>
            <person name="Hirsch A.M."/>
            <person name="Manyaka P."/>
            <person name="Maluk M."/>
            <person name="Lafos M."/>
            <person name="Crook M."/>
            <person name="Gross E."/>
            <person name="Simon M.F."/>
            <person name="Bueno dos Reis Junior F."/>
            <person name="Poole P.S."/>
            <person name="Venter S.N."/>
            <person name="James E.K."/>
        </authorList>
    </citation>
    <scope>NUCLEOTIDE SEQUENCE [LARGE SCALE GENOMIC DNA]</scope>
    <source>
        <strain evidence="3 4">GIMN1.004</strain>
    </source>
</reference>
<dbReference type="EMBL" id="PNYA01000024">
    <property type="protein sequence ID" value="PMS16461.1"/>
    <property type="molecule type" value="Genomic_DNA"/>
</dbReference>
<organism evidence="3 4">
    <name type="scientific">Trinickia dabaoshanensis</name>
    <dbReference type="NCBI Taxonomy" id="564714"/>
    <lineage>
        <taxon>Bacteria</taxon>
        <taxon>Pseudomonadati</taxon>
        <taxon>Pseudomonadota</taxon>
        <taxon>Betaproteobacteria</taxon>
        <taxon>Burkholderiales</taxon>
        <taxon>Burkholderiaceae</taxon>
        <taxon>Trinickia</taxon>
    </lineage>
</organism>
<dbReference type="RefSeq" id="WP_102647782.1">
    <property type="nucleotide sequence ID" value="NZ_PNYA01000024.1"/>
</dbReference>
<dbReference type="AlphaFoldDB" id="A0A2N7VH41"/>
<name>A0A2N7VH41_9BURK</name>
<gene>
    <name evidence="3" type="ORF">C0Z18_23100</name>
</gene>
<comment type="caution">
    <text evidence="3">The sequence shown here is derived from an EMBL/GenBank/DDBJ whole genome shotgun (WGS) entry which is preliminary data.</text>
</comment>
<dbReference type="Proteomes" id="UP000235616">
    <property type="component" value="Unassembled WGS sequence"/>
</dbReference>
<accession>A0A2N7VH41</accession>
<evidence type="ECO:0000313" key="4">
    <source>
        <dbReference type="Proteomes" id="UP000235616"/>
    </source>
</evidence>
<evidence type="ECO:0000256" key="1">
    <source>
        <dbReference type="SAM" id="MobiDB-lite"/>
    </source>
</evidence>
<dbReference type="SUPFAM" id="SSF53098">
    <property type="entry name" value="Ribonuclease H-like"/>
    <property type="match status" value="1"/>
</dbReference>
<dbReference type="InterPro" id="IPR012337">
    <property type="entry name" value="RNaseH-like_sf"/>
</dbReference>
<dbReference type="InterPro" id="IPR036397">
    <property type="entry name" value="RNaseH_sf"/>
</dbReference>
<dbReference type="Gene3D" id="3.30.420.10">
    <property type="entry name" value="Ribonuclease H-like superfamily/Ribonuclease H"/>
    <property type="match status" value="1"/>
</dbReference>
<feature type="domain" description="Integrase catalytic" evidence="2">
    <location>
        <begin position="256"/>
        <end position="458"/>
    </location>
</feature>
<dbReference type="OrthoDB" id="5439087at2"/>
<dbReference type="GO" id="GO:0003676">
    <property type="term" value="F:nucleic acid binding"/>
    <property type="evidence" value="ECO:0007669"/>
    <property type="project" value="InterPro"/>
</dbReference>
<keyword evidence="4" id="KW-1185">Reference proteome</keyword>
<dbReference type="InterPro" id="IPR001584">
    <property type="entry name" value="Integrase_cat-core"/>
</dbReference>
<dbReference type="PROSITE" id="PS50994">
    <property type="entry name" value="INTEGRASE"/>
    <property type="match status" value="1"/>
</dbReference>
<evidence type="ECO:0000313" key="3">
    <source>
        <dbReference type="EMBL" id="PMS16461.1"/>
    </source>
</evidence>
<evidence type="ECO:0000259" key="2">
    <source>
        <dbReference type="PROSITE" id="PS50994"/>
    </source>
</evidence>
<protein>
    <submittedName>
        <fullName evidence="3">Transposase</fullName>
    </submittedName>
</protein>
<sequence>MTVYALERGLVIQVGDAQWQVQRVLDATHVQLEHARTGRIRRERISKLAADITAGRVKVLRDAEPASDRERHDASKVICIASVPERYQHDYARAYEYVRHLLRKGISKGQRSRITEAISTFSAAIGDSHPPSSSTVMRWMRCFESSGGNPSCLISGNVRRKRQPRIPSEVRRVIDHLLARHYFRKHGSTLRAVHDRVVETLAKDVEAGRITSERAQVSASTIRRIAYEVAPYDRDRLRIGTAEANHKWRFSKPGRYATRPLERVEMDHTLLDIWVVDDRWGIPLGRPTITFLVCSYSGYILGFYVSFEGETLARTVQSIKLAIQPKDAITEAAKLSNQWHAMGLWETLIVDNALSVHSKRLQFIVNELCCDLEYCPVRMPWFKATVERSLGELTRQLPAQGRPQKPGRQPDPIDPRVTACITFSDLCLGVLQWVVDVHPFEINARKNSRPIDLFLDGLDECPAPSFLESTLSLDVLAGIQKTVTVRHDGVTHEWLSYVSDELGQMRREVGTNFRANMAYNPYELGSAFVQHPRTAAWVQVFAKDQEYAVGLSQTQHRLIRAATRERLTHANAEEVLRKSRLALQERWASAIATGKRLKRSPRDFALFQQVSAVSIGPSSASSGQIRPFEKFASDDDPPVMKKPIPSFETFIGDAP</sequence>
<feature type="region of interest" description="Disordered" evidence="1">
    <location>
        <begin position="618"/>
        <end position="646"/>
    </location>
</feature>
<dbReference type="GO" id="GO:0015074">
    <property type="term" value="P:DNA integration"/>
    <property type="evidence" value="ECO:0007669"/>
    <property type="project" value="InterPro"/>
</dbReference>
<proteinExistence type="predicted"/>